<protein>
    <submittedName>
        <fullName evidence="4">N-acetyltransferase</fullName>
    </submittedName>
</protein>
<keyword evidence="5" id="KW-1185">Reference proteome</keyword>
<gene>
    <name evidence="4" type="ORF">GCM10010985_07400</name>
</gene>
<dbReference type="CDD" id="cd04301">
    <property type="entry name" value="NAT_SF"/>
    <property type="match status" value="1"/>
</dbReference>
<dbReference type="PROSITE" id="PS51186">
    <property type="entry name" value="GNAT"/>
    <property type="match status" value="1"/>
</dbReference>
<dbReference type="PANTHER" id="PTHR43877">
    <property type="entry name" value="AMINOALKYLPHOSPHONATE N-ACETYLTRANSFERASE-RELATED-RELATED"/>
    <property type="match status" value="1"/>
</dbReference>
<dbReference type="SUPFAM" id="SSF55729">
    <property type="entry name" value="Acyl-CoA N-acyltransferases (Nat)"/>
    <property type="match status" value="1"/>
</dbReference>
<evidence type="ECO:0000256" key="2">
    <source>
        <dbReference type="ARBA" id="ARBA00023315"/>
    </source>
</evidence>
<feature type="domain" description="N-acetyltransferase" evidence="3">
    <location>
        <begin position="39"/>
        <end position="193"/>
    </location>
</feature>
<dbReference type="InterPro" id="IPR000182">
    <property type="entry name" value="GNAT_dom"/>
</dbReference>
<dbReference type="InterPro" id="IPR050832">
    <property type="entry name" value="Bact_Acetyltransf"/>
</dbReference>
<proteinExistence type="predicted"/>
<keyword evidence="1" id="KW-0808">Transferase</keyword>
<keyword evidence="2" id="KW-0012">Acyltransferase</keyword>
<reference evidence="5" key="1">
    <citation type="journal article" date="2019" name="Int. J. Syst. Evol. Microbiol.">
        <title>The Global Catalogue of Microorganisms (GCM) 10K type strain sequencing project: providing services to taxonomists for standard genome sequencing and annotation.</title>
        <authorList>
            <consortium name="The Broad Institute Genomics Platform"/>
            <consortium name="The Broad Institute Genome Sequencing Center for Infectious Disease"/>
            <person name="Wu L."/>
            <person name="Ma J."/>
        </authorList>
    </citation>
    <scope>NUCLEOTIDE SEQUENCE [LARGE SCALE GENOMIC DNA]</scope>
    <source>
        <strain evidence="5">CGMCC 1.11013</strain>
    </source>
</reference>
<dbReference type="EMBL" id="BMEG01000001">
    <property type="protein sequence ID" value="GGD56197.1"/>
    <property type="molecule type" value="Genomic_DNA"/>
</dbReference>
<evidence type="ECO:0000256" key="1">
    <source>
        <dbReference type="ARBA" id="ARBA00022679"/>
    </source>
</evidence>
<accession>A0ABQ1R637</accession>
<evidence type="ECO:0000259" key="3">
    <source>
        <dbReference type="PROSITE" id="PS51186"/>
    </source>
</evidence>
<dbReference type="Proteomes" id="UP000597138">
    <property type="component" value="Unassembled WGS sequence"/>
</dbReference>
<organism evidence="4 5">
    <name type="scientific">Caballeronia grimmiae</name>
    <dbReference type="NCBI Taxonomy" id="1071679"/>
    <lineage>
        <taxon>Bacteria</taxon>
        <taxon>Pseudomonadati</taxon>
        <taxon>Pseudomonadota</taxon>
        <taxon>Betaproteobacteria</taxon>
        <taxon>Burkholderiales</taxon>
        <taxon>Burkholderiaceae</taxon>
        <taxon>Caballeronia</taxon>
    </lineage>
</organism>
<name>A0ABQ1R637_9BURK</name>
<comment type="caution">
    <text evidence="4">The sequence shown here is derived from an EMBL/GenBank/DDBJ whole genome shotgun (WGS) entry which is preliminary data.</text>
</comment>
<dbReference type="InterPro" id="IPR016181">
    <property type="entry name" value="Acyl_CoA_acyltransferase"/>
</dbReference>
<sequence length="197" mass="21824">MGLRPGRRKAPGQSQKAREIIARMSPSLTVSRIGAQQGSVLRELRTASLREAPYAFGETLEDALLVDPASFDDTATLHASSPRLATFLLYTEGHPAGLVHAYIEETDDKRAFVSALWVAPAVRHLRGGELLVNFASQWLAEQGASEVHAWIADENRNAMRFYERLGFGPTGDRRAMPMHEQEAESLYVRHMKSGHDA</sequence>
<dbReference type="Gene3D" id="3.40.630.30">
    <property type="match status" value="1"/>
</dbReference>
<evidence type="ECO:0000313" key="5">
    <source>
        <dbReference type="Proteomes" id="UP000597138"/>
    </source>
</evidence>
<evidence type="ECO:0000313" key="4">
    <source>
        <dbReference type="EMBL" id="GGD56197.1"/>
    </source>
</evidence>
<dbReference type="Pfam" id="PF00583">
    <property type="entry name" value="Acetyltransf_1"/>
    <property type="match status" value="1"/>
</dbReference>